<dbReference type="PANTHER" id="PTHR19282:SF431">
    <property type="entry name" value="TETRASPANIN 26A, ISOFORM B-RELATED"/>
    <property type="match status" value="1"/>
</dbReference>
<comment type="caution">
    <text evidence="7">Lacks conserved residue(s) required for the propagation of feature annotation.</text>
</comment>
<keyword evidence="9" id="KW-1185">Reference proteome</keyword>
<feature type="transmembrane region" description="Helical" evidence="7">
    <location>
        <begin position="32"/>
        <end position="53"/>
    </location>
</feature>
<name>A0A9D4EVY7_DREPO</name>
<feature type="transmembrane region" description="Helical" evidence="7">
    <location>
        <begin position="62"/>
        <end position="84"/>
    </location>
</feature>
<protein>
    <recommendedName>
        <fullName evidence="7">Tetraspanin</fullName>
    </recommendedName>
</protein>
<dbReference type="PRINTS" id="PR00259">
    <property type="entry name" value="TMFOUR"/>
</dbReference>
<dbReference type="InterPro" id="IPR008952">
    <property type="entry name" value="Tetraspanin_EC2_sf"/>
</dbReference>
<evidence type="ECO:0000256" key="7">
    <source>
        <dbReference type="RuleBase" id="RU361218"/>
    </source>
</evidence>
<keyword evidence="5 7" id="KW-0472">Membrane</keyword>
<dbReference type="Gene3D" id="1.10.1450.10">
    <property type="entry name" value="Tetraspanin"/>
    <property type="match status" value="1"/>
</dbReference>
<dbReference type="SUPFAM" id="SSF48652">
    <property type="entry name" value="Tetraspanin"/>
    <property type="match status" value="1"/>
</dbReference>
<dbReference type="EMBL" id="JAIWYP010000008">
    <property type="protein sequence ID" value="KAH3787242.1"/>
    <property type="molecule type" value="Genomic_DNA"/>
</dbReference>
<dbReference type="PANTHER" id="PTHR19282">
    <property type="entry name" value="TETRASPANIN"/>
    <property type="match status" value="1"/>
</dbReference>
<comment type="subcellular location">
    <subcellularLocation>
        <location evidence="1 7">Membrane</location>
        <topology evidence="1 7">Multi-pass membrane protein</topology>
    </subcellularLocation>
</comment>
<comment type="similarity">
    <text evidence="2 7">Belongs to the tetraspanin (TM4SF) family.</text>
</comment>
<keyword evidence="6" id="KW-1015">Disulfide bond</keyword>
<dbReference type="PIRSF" id="PIRSF002419">
    <property type="entry name" value="Tetraspanin"/>
    <property type="match status" value="1"/>
</dbReference>
<reference evidence="8" key="1">
    <citation type="journal article" date="2019" name="bioRxiv">
        <title>The Genome of the Zebra Mussel, Dreissena polymorpha: A Resource for Invasive Species Research.</title>
        <authorList>
            <person name="McCartney M.A."/>
            <person name="Auch B."/>
            <person name="Kono T."/>
            <person name="Mallez S."/>
            <person name="Zhang Y."/>
            <person name="Obille A."/>
            <person name="Becker A."/>
            <person name="Abrahante J.E."/>
            <person name="Garbe J."/>
            <person name="Badalamenti J.P."/>
            <person name="Herman A."/>
            <person name="Mangelson H."/>
            <person name="Liachko I."/>
            <person name="Sullivan S."/>
            <person name="Sone E.D."/>
            <person name="Koren S."/>
            <person name="Silverstein K.A.T."/>
            <person name="Beckman K.B."/>
            <person name="Gohl D.M."/>
        </authorList>
    </citation>
    <scope>NUCLEOTIDE SEQUENCE</scope>
    <source>
        <strain evidence="8">Duluth1</strain>
        <tissue evidence="8">Whole animal</tissue>
    </source>
</reference>
<feature type="transmembrane region" description="Helical" evidence="7">
    <location>
        <begin position="205"/>
        <end position="227"/>
    </location>
</feature>
<evidence type="ECO:0000313" key="8">
    <source>
        <dbReference type="EMBL" id="KAH3787242.1"/>
    </source>
</evidence>
<keyword evidence="4 7" id="KW-1133">Transmembrane helix</keyword>
<organism evidence="8 9">
    <name type="scientific">Dreissena polymorpha</name>
    <name type="common">Zebra mussel</name>
    <name type="synonym">Mytilus polymorpha</name>
    <dbReference type="NCBI Taxonomy" id="45954"/>
    <lineage>
        <taxon>Eukaryota</taxon>
        <taxon>Metazoa</taxon>
        <taxon>Spiralia</taxon>
        <taxon>Lophotrochozoa</taxon>
        <taxon>Mollusca</taxon>
        <taxon>Bivalvia</taxon>
        <taxon>Autobranchia</taxon>
        <taxon>Heteroconchia</taxon>
        <taxon>Euheterodonta</taxon>
        <taxon>Imparidentia</taxon>
        <taxon>Neoheterodontei</taxon>
        <taxon>Myida</taxon>
        <taxon>Dreissenoidea</taxon>
        <taxon>Dreissenidae</taxon>
        <taxon>Dreissena</taxon>
    </lineage>
</organism>
<dbReference type="AlphaFoldDB" id="A0A9D4EVY7"/>
<evidence type="ECO:0000256" key="2">
    <source>
        <dbReference type="ARBA" id="ARBA00006840"/>
    </source>
</evidence>
<comment type="caution">
    <text evidence="8">The sequence shown here is derived from an EMBL/GenBank/DDBJ whole genome shotgun (WGS) entry which is preliminary data.</text>
</comment>
<accession>A0A9D4EVY7</accession>
<gene>
    <name evidence="8" type="ORF">DPMN_165362</name>
</gene>
<evidence type="ECO:0000313" key="9">
    <source>
        <dbReference type="Proteomes" id="UP000828390"/>
    </source>
</evidence>
<reference evidence="8" key="2">
    <citation type="submission" date="2020-11" db="EMBL/GenBank/DDBJ databases">
        <authorList>
            <person name="McCartney M.A."/>
            <person name="Auch B."/>
            <person name="Kono T."/>
            <person name="Mallez S."/>
            <person name="Becker A."/>
            <person name="Gohl D.M."/>
            <person name="Silverstein K.A.T."/>
            <person name="Koren S."/>
            <person name="Bechman K.B."/>
            <person name="Herman A."/>
            <person name="Abrahante J.E."/>
            <person name="Garbe J."/>
        </authorList>
    </citation>
    <scope>NUCLEOTIDE SEQUENCE</scope>
    <source>
        <strain evidence="8">Duluth1</strain>
        <tissue evidence="8">Whole animal</tissue>
    </source>
</reference>
<evidence type="ECO:0000256" key="1">
    <source>
        <dbReference type="ARBA" id="ARBA00004141"/>
    </source>
</evidence>
<evidence type="ECO:0000256" key="6">
    <source>
        <dbReference type="PIRSR" id="PIRSR002419-1"/>
    </source>
</evidence>
<dbReference type="Pfam" id="PF00335">
    <property type="entry name" value="Tetraspanin"/>
    <property type="match status" value="1"/>
</dbReference>
<feature type="disulfide bond" evidence="6">
    <location>
        <begin position="122"/>
        <end position="138"/>
    </location>
</feature>
<evidence type="ECO:0000256" key="4">
    <source>
        <dbReference type="ARBA" id="ARBA00022989"/>
    </source>
</evidence>
<keyword evidence="3 7" id="KW-0812">Transmembrane</keyword>
<dbReference type="Proteomes" id="UP000828390">
    <property type="component" value="Unassembled WGS sequence"/>
</dbReference>
<sequence length="242" mass="27074">MIAIGVWAFIEKNKYYYQDIKTIYDVFLDLSILLMIVGGFIFIVGFTGCLGALRENLLFLRIFYGCIILVVLAEITAAVLAFVFKDSVHRVITDSLQEGMILRYQDDEDALMDWFQETIKCCGIKSYKDWNSNIYFNCTKDNPSGLRCGVPYSCCKLQDAFNTGLSNVLCGANALNDSVTFSTSNIYMTGCVDAFVQLAEQNLPIIGGVILALGVPQLLGICLGRLLDGQIQDQMVRYRRSH</sequence>
<evidence type="ECO:0000256" key="5">
    <source>
        <dbReference type="ARBA" id="ARBA00023136"/>
    </source>
</evidence>
<dbReference type="InterPro" id="IPR000301">
    <property type="entry name" value="Tetraspanin_animals"/>
</dbReference>
<proteinExistence type="inferred from homology"/>
<evidence type="ECO:0000256" key="3">
    <source>
        <dbReference type="ARBA" id="ARBA00022692"/>
    </source>
</evidence>
<dbReference type="GO" id="GO:0005886">
    <property type="term" value="C:plasma membrane"/>
    <property type="evidence" value="ECO:0007669"/>
    <property type="project" value="TreeGrafter"/>
</dbReference>
<dbReference type="InterPro" id="IPR018499">
    <property type="entry name" value="Tetraspanin/Peripherin"/>
</dbReference>